<evidence type="ECO:0000313" key="3">
    <source>
        <dbReference type="Proteomes" id="UP001358614"/>
    </source>
</evidence>
<proteinExistence type="predicted"/>
<dbReference type="GeneID" id="91106137"/>
<dbReference type="RefSeq" id="XP_066087181.1">
    <property type="nucleotide sequence ID" value="XM_066231084.1"/>
</dbReference>
<dbReference type="Proteomes" id="UP001358614">
    <property type="component" value="Chromosome 2"/>
</dbReference>
<feature type="compositionally biased region" description="Low complexity" evidence="1">
    <location>
        <begin position="1"/>
        <end position="23"/>
    </location>
</feature>
<organism evidence="2 3">
    <name type="scientific">Kwoniella europaea PYCC6329</name>
    <dbReference type="NCBI Taxonomy" id="1423913"/>
    <lineage>
        <taxon>Eukaryota</taxon>
        <taxon>Fungi</taxon>
        <taxon>Dikarya</taxon>
        <taxon>Basidiomycota</taxon>
        <taxon>Agaricomycotina</taxon>
        <taxon>Tremellomycetes</taxon>
        <taxon>Tremellales</taxon>
        <taxon>Cryptococcaceae</taxon>
        <taxon>Kwoniella</taxon>
    </lineage>
</organism>
<gene>
    <name evidence="2" type="ORF">V865_007336</name>
</gene>
<dbReference type="AlphaFoldDB" id="A0AAX4KSM1"/>
<dbReference type="EMBL" id="CP144090">
    <property type="protein sequence ID" value="WWD09214.1"/>
    <property type="molecule type" value="Genomic_DNA"/>
</dbReference>
<evidence type="ECO:0000313" key="2">
    <source>
        <dbReference type="EMBL" id="WWD09214.1"/>
    </source>
</evidence>
<evidence type="ECO:0008006" key="4">
    <source>
        <dbReference type="Google" id="ProtNLM"/>
    </source>
</evidence>
<evidence type="ECO:0000256" key="1">
    <source>
        <dbReference type="SAM" id="MobiDB-lite"/>
    </source>
</evidence>
<dbReference type="KEGG" id="ker:91106137"/>
<protein>
    <recommendedName>
        <fullName evidence="4">LysM domain-containing protein</fullName>
    </recommendedName>
</protein>
<reference evidence="2 3" key="1">
    <citation type="submission" date="2024-01" db="EMBL/GenBank/DDBJ databases">
        <title>Comparative genomics of Cryptococcus and Kwoniella reveals pathogenesis evolution and contrasting modes of karyotype evolution via chromosome fusion or intercentromeric recombination.</title>
        <authorList>
            <person name="Coelho M.A."/>
            <person name="David-Palma M."/>
            <person name="Shea T."/>
            <person name="Bowers K."/>
            <person name="McGinley-Smith S."/>
            <person name="Mohammad A.W."/>
            <person name="Gnirke A."/>
            <person name="Yurkov A.M."/>
            <person name="Nowrousian M."/>
            <person name="Sun S."/>
            <person name="Cuomo C.A."/>
            <person name="Heitman J."/>
        </authorList>
    </citation>
    <scope>NUCLEOTIDE SEQUENCE [LARGE SCALE GENOMIC DNA]</scope>
    <source>
        <strain evidence="2 3">PYCC6329</strain>
    </source>
</reference>
<feature type="region of interest" description="Disordered" evidence="1">
    <location>
        <begin position="1"/>
        <end position="66"/>
    </location>
</feature>
<accession>A0AAX4KSM1</accession>
<sequence length="118" mass="13025">MKRSPPSYTSSNDTDTDIDNPSNYSPSLGESQDIKPIFSSPPSSARSIPRNPNLTMKTKVSNPKHPHLKNEIIAVGYKNANLDELANKLGMSKRQLIDQLVPNKSNLRGKMVTMAKSM</sequence>
<name>A0AAX4KSM1_9TREE</name>
<keyword evidence="3" id="KW-1185">Reference proteome</keyword>
<feature type="compositionally biased region" description="Low complexity" evidence="1">
    <location>
        <begin position="36"/>
        <end position="53"/>
    </location>
</feature>